<name>A0ABD5W1P4_9EURY</name>
<organism evidence="1 2">
    <name type="scientific">Halovenus salina</name>
    <dbReference type="NCBI Taxonomy" id="1510225"/>
    <lineage>
        <taxon>Archaea</taxon>
        <taxon>Methanobacteriati</taxon>
        <taxon>Methanobacteriota</taxon>
        <taxon>Stenosarchaea group</taxon>
        <taxon>Halobacteria</taxon>
        <taxon>Halobacteriales</taxon>
        <taxon>Haloarculaceae</taxon>
        <taxon>Halovenus</taxon>
    </lineage>
</organism>
<comment type="caution">
    <text evidence="1">The sequence shown here is derived from an EMBL/GenBank/DDBJ whole genome shotgun (WGS) entry which is preliminary data.</text>
</comment>
<dbReference type="GeneID" id="76631390"/>
<dbReference type="Proteomes" id="UP001596445">
    <property type="component" value="Unassembled WGS sequence"/>
</dbReference>
<dbReference type="EMBL" id="JBHSZI010000001">
    <property type="protein sequence ID" value="MFC7059260.1"/>
    <property type="molecule type" value="Genomic_DNA"/>
</dbReference>
<keyword evidence="2" id="KW-1185">Reference proteome</keyword>
<evidence type="ECO:0000313" key="1">
    <source>
        <dbReference type="EMBL" id="MFC7059260.1"/>
    </source>
</evidence>
<evidence type="ECO:0000313" key="2">
    <source>
        <dbReference type="Proteomes" id="UP001596445"/>
    </source>
</evidence>
<dbReference type="RefSeq" id="WP_267162017.1">
    <property type="nucleotide sequence ID" value="NZ_CP112972.1"/>
</dbReference>
<gene>
    <name evidence="1" type="ORF">ACFQQG_15120</name>
</gene>
<sequence length="47" mass="4624">MTGTNALATVLSSIVLTTSAPVTAVIVTALFASSVILMQTPSSGATE</sequence>
<dbReference type="AlphaFoldDB" id="A0ABD5W1P4"/>
<proteinExistence type="predicted"/>
<protein>
    <submittedName>
        <fullName evidence="1">Uncharacterized protein</fullName>
    </submittedName>
</protein>
<reference evidence="1 2" key="1">
    <citation type="journal article" date="2019" name="Int. J. Syst. Evol. Microbiol.">
        <title>The Global Catalogue of Microorganisms (GCM) 10K type strain sequencing project: providing services to taxonomists for standard genome sequencing and annotation.</title>
        <authorList>
            <consortium name="The Broad Institute Genomics Platform"/>
            <consortium name="The Broad Institute Genome Sequencing Center for Infectious Disease"/>
            <person name="Wu L."/>
            <person name="Ma J."/>
        </authorList>
    </citation>
    <scope>NUCLEOTIDE SEQUENCE [LARGE SCALE GENOMIC DNA]</scope>
    <source>
        <strain evidence="1 2">JCM 30072</strain>
    </source>
</reference>
<accession>A0ABD5W1P4</accession>